<accession>A0A4P9VTU8</accession>
<dbReference type="Proteomes" id="UP000257039">
    <property type="component" value="Unassembled WGS sequence"/>
</dbReference>
<feature type="domain" description="DUF3592" evidence="2">
    <location>
        <begin position="42"/>
        <end position="110"/>
    </location>
</feature>
<sequence length="234" mass="26325">MSVKVIAVVKYLFLLIGLAMLVGAFFAYQNTQSFVAEAIKADGVVVDMVSSRSSDSITYRPVIEFKTKEGDLVEFTSSTGSNPPSYSRGETVDVLYQESMPGNAKINSFFSLWGLAVIVGGMGAVFFLIGFLIILFGSLKNRKRKYLLERGMPVKAMFQSVEVNRSVSVNGRHPYQIYAQWKNTVTNELHLFKSENIWFNPSDHISQEEITVFIEKDNPKKYYVDISFLPKLAN</sequence>
<reference evidence="3 4" key="1">
    <citation type="submission" date="2017-04" db="EMBL/GenBank/DDBJ databases">
        <title>Draft genome sequence of Zooshikella ganghwensis VG4 isolated from Red Sea sediments.</title>
        <authorList>
            <person name="Rehman Z."/>
            <person name="Alam I."/>
            <person name="Kamau A."/>
            <person name="Bajic V."/>
            <person name="Leiknes T."/>
        </authorList>
    </citation>
    <scope>NUCLEOTIDE SEQUENCE [LARGE SCALE GENOMIC DNA]</scope>
    <source>
        <strain evidence="3 4">VG4</strain>
    </source>
</reference>
<keyword evidence="1" id="KW-0472">Membrane</keyword>
<feature type="transmembrane region" description="Helical" evidence="1">
    <location>
        <begin position="110"/>
        <end position="136"/>
    </location>
</feature>
<comment type="caution">
    <text evidence="3">The sequence shown here is derived from an EMBL/GenBank/DDBJ whole genome shotgun (WGS) entry which is preliminary data.</text>
</comment>
<gene>
    <name evidence="3" type="ORF">B9G39_01285</name>
</gene>
<evidence type="ECO:0000313" key="3">
    <source>
        <dbReference type="EMBL" id="RDH46606.1"/>
    </source>
</evidence>
<proteinExistence type="predicted"/>
<keyword evidence="4" id="KW-1185">Reference proteome</keyword>
<feature type="transmembrane region" description="Helical" evidence="1">
    <location>
        <begin position="7"/>
        <end position="28"/>
    </location>
</feature>
<evidence type="ECO:0000259" key="2">
    <source>
        <dbReference type="Pfam" id="PF12158"/>
    </source>
</evidence>
<name>A0A4P9VTU8_9GAMM</name>
<organism evidence="3 4">
    <name type="scientific">Zooshikella ganghwensis</name>
    <dbReference type="NCBI Taxonomy" id="202772"/>
    <lineage>
        <taxon>Bacteria</taxon>
        <taxon>Pseudomonadati</taxon>
        <taxon>Pseudomonadota</taxon>
        <taxon>Gammaproteobacteria</taxon>
        <taxon>Oceanospirillales</taxon>
        <taxon>Zooshikellaceae</taxon>
        <taxon>Zooshikella</taxon>
    </lineage>
</organism>
<protein>
    <submittedName>
        <fullName evidence="3">DUF3592 domain-containing protein</fullName>
    </submittedName>
</protein>
<evidence type="ECO:0000313" key="4">
    <source>
        <dbReference type="Proteomes" id="UP000257039"/>
    </source>
</evidence>
<evidence type="ECO:0000256" key="1">
    <source>
        <dbReference type="SAM" id="Phobius"/>
    </source>
</evidence>
<keyword evidence="1" id="KW-0812">Transmembrane</keyword>
<dbReference type="Pfam" id="PF12158">
    <property type="entry name" value="DUF3592"/>
    <property type="match status" value="1"/>
</dbReference>
<keyword evidence="1" id="KW-1133">Transmembrane helix</keyword>
<dbReference type="AlphaFoldDB" id="A0A4P9VTU8"/>
<dbReference type="EMBL" id="NDXW01000001">
    <property type="protein sequence ID" value="RDH46606.1"/>
    <property type="molecule type" value="Genomic_DNA"/>
</dbReference>
<dbReference type="InterPro" id="IPR021994">
    <property type="entry name" value="DUF3592"/>
</dbReference>